<dbReference type="AlphaFoldDB" id="A0A432XJM1"/>
<dbReference type="InterPro" id="IPR050250">
    <property type="entry name" value="Macrolide_Exporter_MacB"/>
</dbReference>
<reference evidence="10" key="1">
    <citation type="journal article" date="2018" name="Front. Microbiol.">
        <title>Genome-Based Analysis Reveals the Taxonomy and Diversity of the Family Idiomarinaceae.</title>
        <authorList>
            <person name="Liu Y."/>
            <person name="Lai Q."/>
            <person name="Shao Z."/>
        </authorList>
    </citation>
    <scope>NUCLEOTIDE SEQUENCE [LARGE SCALE GENOMIC DNA]</scope>
    <source>
        <strain evidence="10">SW15</strain>
    </source>
</reference>
<protein>
    <submittedName>
        <fullName evidence="9">ABC transporter permease</fullName>
    </submittedName>
</protein>
<dbReference type="EMBL" id="PIPT01000003">
    <property type="protein sequence ID" value="RUO48826.1"/>
    <property type="molecule type" value="Genomic_DNA"/>
</dbReference>
<feature type="transmembrane region" description="Helical" evidence="7">
    <location>
        <begin position="359"/>
        <end position="380"/>
    </location>
</feature>
<evidence type="ECO:0000256" key="3">
    <source>
        <dbReference type="ARBA" id="ARBA00022692"/>
    </source>
</evidence>
<feature type="transmembrane region" description="Helical" evidence="7">
    <location>
        <begin position="749"/>
        <end position="769"/>
    </location>
</feature>
<feature type="transmembrane region" description="Helical" evidence="7">
    <location>
        <begin position="21"/>
        <end position="40"/>
    </location>
</feature>
<dbReference type="Proteomes" id="UP000286678">
    <property type="component" value="Unassembled WGS sequence"/>
</dbReference>
<feature type="transmembrane region" description="Helical" evidence="7">
    <location>
        <begin position="269"/>
        <end position="288"/>
    </location>
</feature>
<dbReference type="Pfam" id="PF02687">
    <property type="entry name" value="FtsX"/>
    <property type="match status" value="2"/>
</dbReference>
<evidence type="ECO:0000256" key="7">
    <source>
        <dbReference type="SAM" id="Phobius"/>
    </source>
</evidence>
<accession>A0A432XJM1</accession>
<comment type="caution">
    <text evidence="9">The sequence shown here is derived from an EMBL/GenBank/DDBJ whole genome shotgun (WGS) entry which is preliminary data.</text>
</comment>
<gene>
    <name evidence="9" type="ORF">CWE21_05585</name>
</gene>
<dbReference type="InterPro" id="IPR003838">
    <property type="entry name" value="ABC3_permease_C"/>
</dbReference>
<dbReference type="GO" id="GO:0022857">
    <property type="term" value="F:transmembrane transporter activity"/>
    <property type="evidence" value="ECO:0007669"/>
    <property type="project" value="TreeGrafter"/>
</dbReference>
<evidence type="ECO:0000256" key="4">
    <source>
        <dbReference type="ARBA" id="ARBA00022989"/>
    </source>
</evidence>
<feature type="transmembrane region" description="Helical" evidence="7">
    <location>
        <begin position="436"/>
        <end position="456"/>
    </location>
</feature>
<keyword evidence="3 7" id="KW-0812">Transmembrane</keyword>
<sequence length="784" mass="87141">MVSAQATLLAKLLREVWLARAQLFAIAIVVAVGVMVLMIMTTAKQSLTNAQQTFYNEHRFADVFLELTRAPRNLLTQVQEMPGVAVAEARIRSAARVEVSGFADPIQAQLVSVPEQQTQLLNTLHLQRGMLPTNSRQVVVAQPFAEAHKLQLHDSITAILNGRRTELEIVGIAISPEYIYQIGPADIMPDYQRYGVLWLREDALAAALDMDGAFNSLLIQLEAQADSATLKLRLDQVFENYGGRGAYTREEQISHRFLSEELKQLGTNAVFLPLVFLGTSAFLFNIFMQRQIHTQQQIIAIMKAFGYRPATIFLHYLGFSSLVVLVGLILGLLLSHWLSATMVELYSLYFSFIDLNVDTNWRSLAIAVLVTFAAGFVGTWRAIYKAIRVPPAQAMRPPNPPNFHQSRINHFIATMRLNQAWRIILRNLVRHPLRSTLSITGVALAGGLLLFGSYQFQAISTMLDRNYRVEQQMDVIVHFSQVTDAQALASLAALPGVNYVEGMRSVPVRLHSGTTVYSTSVSAFSPDSKLRQLASMRSLPDAGLVLTDHLAQQLSLELDQQVRVEFIGERRMTQAIPLVAITNEAIGVGAYMALPELNRILLESDVLSGAWLLIDATEKEALYARLNEMPQIAGYSHIREAEEKLRSYMDDTVLTAMSIIFVLAGSLTFAMVYNNARIALAERERELSTLRVLGYSYAEVAIILFGELLLVVLIAIPLGWLVGFLFAAGMTELMSSELFRIPFVVSRQLFGLSALGVLTAAAIAVMFMLRRLQRIDLVAALKAE</sequence>
<evidence type="ECO:0000256" key="6">
    <source>
        <dbReference type="ARBA" id="ARBA00038076"/>
    </source>
</evidence>
<dbReference type="PANTHER" id="PTHR30572:SF4">
    <property type="entry name" value="ABC TRANSPORTER PERMEASE YTRF"/>
    <property type="match status" value="1"/>
</dbReference>
<dbReference type="PANTHER" id="PTHR30572">
    <property type="entry name" value="MEMBRANE COMPONENT OF TRANSPORTER-RELATED"/>
    <property type="match status" value="1"/>
</dbReference>
<keyword evidence="5 7" id="KW-0472">Membrane</keyword>
<evidence type="ECO:0000256" key="5">
    <source>
        <dbReference type="ARBA" id="ARBA00023136"/>
    </source>
</evidence>
<evidence type="ECO:0000259" key="8">
    <source>
        <dbReference type="Pfam" id="PF02687"/>
    </source>
</evidence>
<evidence type="ECO:0000256" key="1">
    <source>
        <dbReference type="ARBA" id="ARBA00004651"/>
    </source>
</evidence>
<dbReference type="RefSeq" id="WP_126833457.1">
    <property type="nucleotide sequence ID" value="NZ_PIPT01000003.1"/>
</dbReference>
<keyword evidence="2" id="KW-1003">Cell membrane</keyword>
<feature type="transmembrane region" description="Helical" evidence="7">
    <location>
        <begin position="312"/>
        <end position="339"/>
    </location>
</feature>
<feature type="transmembrane region" description="Helical" evidence="7">
    <location>
        <begin position="653"/>
        <end position="676"/>
    </location>
</feature>
<feature type="domain" description="ABC3 transporter permease C-terminal" evidence="8">
    <location>
        <begin position="659"/>
        <end position="775"/>
    </location>
</feature>
<evidence type="ECO:0000313" key="10">
    <source>
        <dbReference type="Proteomes" id="UP000286678"/>
    </source>
</evidence>
<organism evidence="9 10">
    <name type="scientific">Pseudidiomarina aquimaris</name>
    <dbReference type="NCBI Taxonomy" id="641841"/>
    <lineage>
        <taxon>Bacteria</taxon>
        <taxon>Pseudomonadati</taxon>
        <taxon>Pseudomonadota</taxon>
        <taxon>Gammaproteobacteria</taxon>
        <taxon>Alteromonadales</taxon>
        <taxon>Idiomarinaceae</taxon>
        <taxon>Pseudidiomarina</taxon>
    </lineage>
</organism>
<dbReference type="OrthoDB" id="5137249at2"/>
<evidence type="ECO:0000256" key="2">
    <source>
        <dbReference type="ARBA" id="ARBA00022475"/>
    </source>
</evidence>
<keyword evidence="4 7" id="KW-1133">Transmembrane helix</keyword>
<comment type="similarity">
    <text evidence="6">Belongs to the ABC-4 integral membrane protein family.</text>
</comment>
<name>A0A432XJM1_9GAMM</name>
<proteinExistence type="inferred from homology"/>
<evidence type="ECO:0000313" key="9">
    <source>
        <dbReference type="EMBL" id="RUO48826.1"/>
    </source>
</evidence>
<comment type="subcellular location">
    <subcellularLocation>
        <location evidence="1">Cell membrane</location>
        <topology evidence="1">Multi-pass membrane protein</topology>
    </subcellularLocation>
</comment>
<keyword evidence="10" id="KW-1185">Reference proteome</keyword>
<feature type="domain" description="ABC3 transporter permease C-terminal" evidence="8">
    <location>
        <begin position="271"/>
        <end position="391"/>
    </location>
</feature>
<feature type="transmembrane region" description="Helical" evidence="7">
    <location>
        <begin position="697"/>
        <end position="729"/>
    </location>
</feature>
<dbReference type="GO" id="GO:0005886">
    <property type="term" value="C:plasma membrane"/>
    <property type="evidence" value="ECO:0007669"/>
    <property type="project" value="UniProtKB-SubCell"/>
</dbReference>